<dbReference type="GO" id="GO:0008104">
    <property type="term" value="P:intracellular protein localization"/>
    <property type="evidence" value="ECO:0007669"/>
    <property type="project" value="TreeGrafter"/>
</dbReference>
<dbReference type="AlphaFoldDB" id="A5E3Z1"/>
<dbReference type="VEuPathDB" id="FungiDB:LELG_04330"/>
<feature type="region of interest" description="Disordered" evidence="7">
    <location>
        <begin position="1"/>
        <end position="42"/>
    </location>
</feature>
<feature type="compositionally biased region" description="Polar residues" evidence="7">
    <location>
        <begin position="23"/>
        <end position="42"/>
    </location>
</feature>
<reference evidence="8 9" key="1">
    <citation type="journal article" date="2009" name="Nature">
        <title>Evolution of pathogenicity and sexual reproduction in eight Candida genomes.</title>
        <authorList>
            <person name="Butler G."/>
            <person name="Rasmussen M.D."/>
            <person name="Lin M.F."/>
            <person name="Santos M.A."/>
            <person name="Sakthikumar S."/>
            <person name="Munro C.A."/>
            <person name="Rheinbay E."/>
            <person name="Grabherr M."/>
            <person name="Forche A."/>
            <person name="Reedy J.L."/>
            <person name="Agrafioti I."/>
            <person name="Arnaud M.B."/>
            <person name="Bates S."/>
            <person name="Brown A.J."/>
            <person name="Brunke S."/>
            <person name="Costanzo M.C."/>
            <person name="Fitzpatrick D.A."/>
            <person name="de Groot P.W."/>
            <person name="Harris D."/>
            <person name="Hoyer L.L."/>
            <person name="Hube B."/>
            <person name="Klis F.M."/>
            <person name="Kodira C."/>
            <person name="Lennard N."/>
            <person name="Logue M.E."/>
            <person name="Martin R."/>
            <person name="Neiman A.M."/>
            <person name="Nikolaou E."/>
            <person name="Quail M.A."/>
            <person name="Quinn J."/>
            <person name="Santos M.C."/>
            <person name="Schmitzberger F.F."/>
            <person name="Sherlock G."/>
            <person name="Shah P."/>
            <person name="Silverstein K.A."/>
            <person name="Skrzypek M.S."/>
            <person name="Soll D."/>
            <person name="Staggs R."/>
            <person name="Stansfield I."/>
            <person name="Stumpf M.P."/>
            <person name="Sudbery P.E."/>
            <person name="Srikantha T."/>
            <person name="Zeng Q."/>
            <person name="Berman J."/>
            <person name="Berriman M."/>
            <person name="Heitman J."/>
            <person name="Gow N.A."/>
            <person name="Lorenz M.C."/>
            <person name="Birren B.W."/>
            <person name="Kellis M."/>
            <person name="Cuomo C.A."/>
        </authorList>
    </citation>
    <scope>NUCLEOTIDE SEQUENCE [LARGE SCALE GENOMIC DNA]</scope>
    <source>
        <strain evidence="9">ATCC 11503 / BCRC 21390 / CBS 2605 / JCM 1781 / NBRC 1676 / NRRL YB-4239</strain>
    </source>
</reference>
<comment type="subcellular location">
    <subcellularLocation>
        <location evidence="2">Cytoplasm</location>
    </subcellularLocation>
    <subcellularLocation>
        <location evidence="1">Nucleus</location>
    </subcellularLocation>
</comment>
<accession>A5E3Z1</accession>
<dbReference type="KEGG" id="lel:PVL30_004052"/>
<dbReference type="EMBL" id="CH981529">
    <property type="protein sequence ID" value="EDK46149.1"/>
    <property type="molecule type" value="Genomic_DNA"/>
</dbReference>
<comment type="similarity">
    <text evidence="3">Belongs to the DIF1/spd1 family.</text>
</comment>
<evidence type="ECO:0000313" key="8">
    <source>
        <dbReference type="EMBL" id="EDK46149.1"/>
    </source>
</evidence>
<evidence type="ECO:0000256" key="2">
    <source>
        <dbReference type="ARBA" id="ARBA00004496"/>
    </source>
</evidence>
<dbReference type="InterPro" id="IPR013900">
    <property type="entry name" value="RNR_inhibitor"/>
</dbReference>
<protein>
    <recommendedName>
        <fullName evidence="4">Damage-regulated import facilitator 1</fullName>
    </recommendedName>
</protein>
<dbReference type="eggNOG" id="ENOG502SG7B">
    <property type="taxonomic scope" value="Eukaryota"/>
</dbReference>
<proteinExistence type="inferred from homology"/>
<evidence type="ECO:0000256" key="4">
    <source>
        <dbReference type="ARBA" id="ARBA00021625"/>
    </source>
</evidence>
<gene>
    <name evidence="8" type="ORF">LELG_04330</name>
</gene>
<dbReference type="Proteomes" id="UP000001996">
    <property type="component" value="Unassembled WGS sequence"/>
</dbReference>
<sequence>MSSQERQYKRSNLRDHASYTVAPFTSDSNDMSSHYGPNSDSPLVSVAMRIRKAVSEGYNNGQLNFSGNFQRCPLPNNMSSPPMLSSSESTRTVSNLEEWDSYYKINNAPVQTLDANGGNYYDQSQNALKRKFNDFNEQQEPEIALYQAKYGALHFNEEF</sequence>
<evidence type="ECO:0000313" key="9">
    <source>
        <dbReference type="Proteomes" id="UP000001996"/>
    </source>
</evidence>
<evidence type="ECO:0000256" key="6">
    <source>
        <dbReference type="ARBA" id="ARBA00023242"/>
    </source>
</evidence>
<dbReference type="GeneID" id="5231472"/>
<dbReference type="Pfam" id="PF08591">
    <property type="entry name" value="RNR_inhib"/>
    <property type="match status" value="1"/>
</dbReference>
<dbReference type="GO" id="GO:0005737">
    <property type="term" value="C:cytoplasm"/>
    <property type="evidence" value="ECO:0007669"/>
    <property type="project" value="UniProtKB-SubCell"/>
</dbReference>
<keyword evidence="9" id="KW-1185">Reference proteome</keyword>
<evidence type="ECO:0000256" key="3">
    <source>
        <dbReference type="ARBA" id="ARBA00005459"/>
    </source>
</evidence>
<keyword evidence="5" id="KW-0963">Cytoplasm</keyword>
<dbReference type="InParanoid" id="A5E3Z1"/>
<dbReference type="PANTHER" id="PTHR28081:SF1">
    <property type="entry name" value="DAMAGE-REGULATED IMPORT FACILITATOR 1"/>
    <property type="match status" value="1"/>
</dbReference>
<evidence type="ECO:0000256" key="7">
    <source>
        <dbReference type="SAM" id="MobiDB-lite"/>
    </source>
</evidence>
<dbReference type="HOGENOM" id="CLU_132208_0_0_1"/>
<dbReference type="GO" id="GO:0005634">
    <property type="term" value="C:nucleus"/>
    <property type="evidence" value="ECO:0007669"/>
    <property type="project" value="UniProtKB-SubCell"/>
</dbReference>
<dbReference type="OMA" id="NIDYEPA"/>
<evidence type="ECO:0000256" key="1">
    <source>
        <dbReference type="ARBA" id="ARBA00004123"/>
    </source>
</evidence>
<evidence type="ECO:0000256" key="5">
    <source>
        <dbReference type="ARBA" id="ARBA00022490"/>
    </source>
</evidence>
<dbReference type="OrthoDB" id="4072855at2759"/>
<dbReference type="PANTHER" id="PTHR28081">
    <property type="entry name" value="DAMAGE-REGULATED IMPORT FACILITATOR 1-RELATED"/>
    <property type="match status" value="1"/>
</dbReference>
<name>A5E3Z1_LODEL</name>
<organism evidence="8 9">
    <name type="scientific">Lodderomyces elongisporus (strain ATCC 11503 / CBS 2605 / JCM 1781 / NBRC 1676 / NRRL YB-4239)</name>
    <name type="common">Yeast</name>
    <name type="synonym">Saccharomyces elongisporus</name>
    <dbReference type="NCBI Taxonomy" id="379508"/>
    <lineage>
        <taxon>Eukaryota</taxon>
        <taxon>Fungi</taxon>
        <taxon>Dikarya</taxon>
        <taxon>Ascomycota</taxon>
        <taxon>Saccharomycotina</taxon>
        <taxon>Pichiomycetes</taxon>
        <taxon>Debaryomycetaceae</taxon>
        <taxon>Candida/Lodderomyces clade</taxon>
        <taxon>Lodderomyces</taxon>
    </lineage>
</organism>
<feature type="compositionally biased region" description="Basic and acidic residues" evidence="7">
    <location>
        <begin position="1"/>
        <end position="17"/>
    </location>
</feature>
<dbReference type="GO" id="GO:1990846">
    <property type="term" value="F:ribonucleoside-diphosphate reductase inhibitor activity"/>
    <property type="evidence" value="ECO:0007669"/>
    <property type="project" value="TreeGrafter"/>
</dbReference>
<keyword evidence="6" id="KW-0539">Nucleus</keyword>